<evidence type="ECO:0000256" key="6">
    <source>
        <dbReference type="ARBA" id="ARBA00022692"/>
    </source>
</evidence>
<feature type="compositionally biased region" description="Polar residues" evidence="15">
    <location>
        <begin position="179"/>
        <end position="188"/>
    </location>
</feature>
<evidence type="ECO:0000256" key="9">
    <source>
        <dbReference type="ARBA" id="ARBA00023065"/>
    </source>
</evidence>
<dbReference type="InterPro" id="IPR037066">
    <property type="entry name" value="Plug_dom_sf"/>
</dbReference>
<reference evidence="20 21" key="1">
    <citation type="submission" date="2022-04" db="EMBL/GenBank/DDBJ databases">
        <title>Positive selection, recombination, and allopatry shape intraspecific diversity of widespread and dominant cyanobacteria.</title>
        <authorList>
            <person name="Wei J."/>
            <person name="Shu W."/>
            <person name="Hu C."/>
        </authorList>
    </citation>
    <scope>NUCLEOTIDE SEQUENCE [LARGE SCALE GENOMIC DNA]</scope>
    <source>
        <strain evidence="20 21">DQ-A4</strain>
    </source>
</reference>
<evidence type="ECO:0000256" key="2">
    <source>
        <dbReference type="ARBA" id="ARBA00009810"/>
    </source>
</evidence>
<keyword evidence="6 13" id="KW-0812">Transmembrane</keyword>
<comment type="caution">
    <text evidence="20">The sequence shown here is derived from an EMBL/GenBank/DDBJ whole genome shotgun (WGS) entry which is preliminary data.</text>
</comment>
<dbReference type="Pfam" id="PF11741">
    <property type="entry name" value="AMIN"/>
    <property type="match status" value="1"/>
</dbReference>
<dbReference type="Gene3D" id="2.40.170.20">
    <property type="entry name" value="TonB-dependent receptor, beta-barrel domain"/>
    <property type="match status" value="1"/>
</dbReference>
<dbReference type="Gene3D" id="2.170.130.10">
    <property type="entry name" value="TonB-dependent receptor, plug domain"/>
    <property type="match status" value="1"/>
</dbReference>
<evidence type="ECO:0000256" key="5">
    <source>
        <dbReference type="ARBA" id="ARBA00022496"/>
    </source>
</evidence>
<feature type="domain" description="TonB-dependent receptor-like beta-barrel" evidence="17">
    <location>
        <begin position="362"/>
        <end position="796"/>
    </location>
</feature>
<proteinExistence type="inferred from homology"/>
<dbReference type="PANTHER" id="PTHR32552:SF68">
    <property type="entry name" value="FERRICHROME OUTER MEMBRANE TRANSPORTER_PHAGE RECEPTOR"/>
    <property type="match status" value="1"/>
</dbReference>
<evidence type="ECO:0000256" key="15">
    <source>
        <dbReference type="SAM" id="MobiDB-lite"/>
    </source>
</evidence>
<gene>
    <name evidence="20" type="ORF">NC992_19845</name>
</gene>
<dbReference type="PANTHER" id="PTHR32552">
    <property type="entry name" value="FERRICHROME IRON RECEPTOR-RELATED"/>
    <property type="match status" value="1"/>
</dbReference>
<dbReference type="InterPro" id="IPR010105">
    <property type="entry name" value="TonB_sidphr_rcpt"/>
</dbReference>
<keyword evidence="4 13" id="KW-1134">Transmembrane beta strand</keyword>
<keyword evidence="3 13" id="KW-0813">Transport</keyword>
<dbReference type="InterPro" id="IPR012910">
    <property type="entry name" value="Plug_dom"/>
</dbReference>
<keyword evidence="20" id="KW-0675">Receptor</keyword>
<keyword evidence="11 13" id="KW-0472">Membrane</keyword>
<evidence type="ECO:0000256" key="12">
    <source>
        <dbReference type="ARBA" id="ARBA00023237"/>
    </source>
</evidence>
<dbReference type="Pfam" id="PF00593">
    <property type="entry name" value="TonB_dep_Rec_b-barrel"/>
    <property type="match status" value="1"/>
</dbReference>
<feature type="region of interest" description="Disordered" evidence="15">
    <location>
        <begin position="170"/>
        <end position="189"/>
    </location>
</feature>
<dbReference type="NCBIfam" id="TIGR01783">
    <property type="entry name" value="TonB-siderophor"/>
    <property type="match status" value="1"/>
</dbReference>
<evidence type="ECO:0000256" key="3">
    <source>
        <dbReference type="ARBA" id="ARBA00022448"/>
    </source>
</evidence>
<evidence type="ECO:0000259" key="17">
    <source>
        <dbReference type="Pfam" id="PF00593"/>
    </source>
</evidence>
<dbReference type="RefSeq" id="WP_190694197.1">
    <property type="nucleotide sequence ID" value="NZ_JAMPKX010000010.1"/>
</dbReference>
<evidence type="ECO:0000256" key="16">
    <source>
        <dbReference type="SAM" id="SignalP"/>
    </source>
</evidence>
<dbReference type="InterPro" id="IPR036942">
    <property type="entry name" value="Beta-barrel_TonB_sf"/>
</dbReference>
<dbReference type="Pfam" id="PF07715">
    <property type="entry name" value="Plug"/>
    <property type="match status" value="1"/>
</dbReference>
<evidence type="ECO:0000256" key="7">
    <source>
        <dbReference type="ARBA" id="ARBA00022729"/>
    </source>
</evidence>
<dbReference type="Proteomes" id="UP001482513">
    <property type="component" value="Unassembled WGS sequence"/>
</dbReference>
<keyword evidence="5" id="KW-0410">Iron transport</keyword>
<accession>A0ABV0KB58</accession>
<keyword evidence="21" id="KW-1185">Reference proteome</keyword>
<evidence type="ECO:0000256" key="8">
    <source>
        <dbReference type="ARBA" id="ARBA00023004"/>
    </source>
</evidence>
<keyword evidence="10 14" id="KW-0798">TonB box</keyword>
<dbReference type="PROSITE" id="PS52016">
    <property type="entry name" value="TONB_DEPENDENT_REC_3"/>
    <property type="match status" value="1"/>
</dbReference>
<evidence type="ECO:0000259" key="19">
    <source>
        <dbReference type="Pfam" id="PF11741"/>
    </source>
</evidence>
<name>A0ABV0KB58_9CYAN</name>
<dbReference type="InterPro" id="IPR000531">
    <property type="entry name" value="Beta-barrel_TonB"/>
</dbReference>
<protein>
    <submittedName>
        <fullName evidence="20">TonB-dependent siderophore receptor</fullName>
    </submittedName>
</protein>
<dbReference type="InterPro" id="IPR021731">
    <property type="entry name" value="AMIN_dom"/>
</dbReference>
<sequence>MGVRLQRLVLLAGWLALVPMAAQAETALPLVEAAPSGQAADLNLAQGATQITGVRVEPDGQGIRLVLDADGPLGEPTTSVVGNALVAEIHNAVLALPEGESFEQFGPAEGIALVSVTSLEDNRVRVSITGSDGPPAVNVNAGAAGLVLGIAPGVGLASTDDEVIRIGVTGEGDEGYAPSDSSTATRTDTPLRDIPQSIQVIPQAVIEDRDARELGNALETAGSVADNGGRGLSVFGPGFLIRGFENRGGVFRNGVEAVSLGGLSTNDIERVEVLRGPASVLFGQGEPGGIINLVPKRPLSEPFYDISVGVDSFGSYDGAVDLSGPITDDSALRYRLNVSYESLNSFRNLVDGNRLLISPIITWDISPSTSLDVYGQYTSDRETIDEGLVVGANGIIDLPRDRFFGEDFGEFSQEQFNLGYRLNHEVNENLDLRHTLQYQRYAPRRYAPLFDSLDETTGELGRLAYFAGGTYQRFYTNAEAVGRFNTGSIPHQVLFGVEYRNTLEQPEFQFSNSYNSINIFNPVYTGTPYAIEPEFFRDDTIRTVGIYLQDQIDILPNLKLLAGVRYDTADQFRTTRDIGQPREEFRQTDSALSPRVGIVYQPIEPVSLYASYTTSFQPSFGASRNADESTFAPERGRQFEVGVKGDITDSLSFTAALFDIRRQNVQTTDPDDPAFTIQTGEVASRGFELGLGGEILPGWNLTANYTLLDAFVSKDNTLTVGNSLANVPDNQFSLWSTYELQEGSLEGLGFGLGLYYVSQRAGNSDNSFTLPSYFRTDAALFYRRDNWRAQLNVENLFNSRYFTSSDQFLGVTPGAPLTVSARVGVEF</sequence>
<evidence type="ECO:0000256" key="4">
    <source>
        <dbReference type="ARBA" id="ARBA00022452"/>
    </source>
</evidence>
<keyword evidence="7 16" id="KW-0732">Signal</keyword>
<evidence type="ECO:0000259" key="18">
    <source>
        <dbReference type="Pfam" id="PF07715"/>
    </source>
</evidence>
<evidence type="ECO:0000256" key="1">
    <source>
        <dbReference type="ARBA" id="ARBA00004571"/>
    </source>
</evidence>
<feature type="domain" description="TonB-dependent receptor plug" evidence="18">
    <location>
        <begin position="191"/>
        <end position="290"/>
    </location>
</feature>
<keyword evidence="9" id="KW-0406">Ion transport</keyword>
<evidence type="ECO:0000256" key="10">
    <source>
        <dbReference type="ARBA" id="ARBA00023077"/>
    </source>
</evidence>
<evidence type="ECO:0000256" key="14">
    <source>
        <dbReference type="RuleBase" id="RU003357"/>
    </source>
</evidence>
<feature type="domain" description="AMIN" evidence="19">
    <location>
        <begin position="54"/>
        <end position="147"/>
    </location>
</feature>
<comment type="similarity">
    <text evidence="2 13 14">Belongs to the TonB-dependent receptor family.</text>
</comment>
<dbReference type="SUPFAM" id="SSF56935">
    <property type="entry name" value="Porins"/>
    <property type="match status" value="1"/>
</dbReference>
<dbReference type="CDD" id="cd01347">
    <property type="entry name" value="ligand_gated_channel"/>
    <property type="match status" value="1"/>
</dbReference>
<feature type="chain" id="PRO_5045294966" evidence="16">
    <location>
        <begin position="25"/>
        <end position="827"/>
    </location>
</feature>
<dbReference type="EMBL" id="JAMPKX010000010">
    <property type="protein sequence ID" value="MEP0949142.1"/>
    <property type="molecule type" value="Genomic_DNA"/>
</dbReference>
<feature type="signal peptide" evidence="16">
    <location>
        <begin position="1"/>
        <end position="24"/>
    </location>
</feature>
<dbReference type="InterPro" id="IPR039426">
    <property type="entry name" value="TonB-dep_rcpt-like"/>
</dbReference>
<evidence type="ECO:0000256" key="13">
    <source>
        <dbReference type="PROSITE-ProRule" id="PRU01360"/>
    </source>
</evidence>
<evidence type="ECO:0000313" key="20">
    <source>
        <dbReference type="EMBL" id="MEP0949142.1"/>
    </source>
</evidence>
<organism evidence="20 21">
    <name type="scientific">Leptolyngbya subtilissima DQ-A4</name>
    <dbReference type="NCBI Taxonomy" id="2933933"/>
    <lineage>
        <taxon>Bacteria</taxon>
        <taxon>Bacillati</taxon>
        <taxon>Cyanobacteriota</taxon>
        <taxon>Cyanophyceae</taxon>
        <taxon>Leptolyngbyales</taxon>
        <taxon>Leptolyngbyaceae</taxon>
        <taxon>Leptolyngbya group</taxon>
        <taxon>Leptolyngbya</taxon>
    </lineage>
</organism>
<keyword evidence="8" id="KW-0408">Iron</keyword>
<evidence type="ECO:0000313" key="21">
    <source>
        <dbReference type="Proteomes" id="UP001482513"/>
    </source>
</evidence>
<comment type="subcellular location">
    <subcellularLocation>
        <location evidence="1 13">Cell outer membrane</location>
        <topology evidence="1 13">Multi-pass membrane protein</topology>
    </subcellularLocation>
</comment>
<evidence type="ECO:0000256" key="11">
    <source>
        <dbReference type="ARBA" id="ARBA00023136"/>
    </source>
</evidence>
<keyword evidence="12 13" id="KW-0998">Cell outer membrane</keyword>